<protein>
    <recommendedName>
        <fullName evidence="2">SGNH hydrolase-type esterase domain-containing protein</fullName>
    </recommendedName>
</protein>
<dbReference type="GO" id="GO:0016788">
    <property type="term" value="F:hydrolase activity, acting on ester bonds"/>
    <property type="evidence" value="ECO:0007669"/>
    <property type="project" value="UniProtKB-ARBA"/>
</dbReference>
<dbReference type="EMBL" id="AFHG01000048">
    <property type="protein sequence ID" value="EGK71756.1"/>
    <property type="molecule type" value="Genomic_DNA"/>
</dbReference>
<keyword evidence="4" id="KW-1185">Reference proteome</keyword>
<feature type="domain" description="SGNH hydrolase-type esterase" evidence="2">
    <location>
        <begin position="69"/>
        <end position="364"/>
    </location>
</feature>
<dbReference type="Proteomes" id="UP000005019">
    <property type="component" value="Unassembled WGS sequence"/>
</dbReference>
<evidence type="ECO:0000313" key="3">
    <source>
        <dbReference type="EMBL" id="EGK71756.1"/>
    </source>
</evidence>
<comment type="caution">
    <text evidence="3">The sequence shown here is derived from an EMBL/GenBank/DDBJ whole genome shotgun (WGS) entry which is preliminary data.</text>
</comment>
<organism evidence="3 4">
    <name type="scientific">Methyloversatilis universalis (strain ATCC BAA-1314 / DSM 25237 / JCM 13912 / CCUG 52030 / FAM5)</name>
    <dbReference type="NCBI Taxonomy" id="1000565"/>
    <lineage>
        <taxon>Bacteria</taxon>
        <taxon>Pseudomonadati</taxon>
        <taxon>Pseudomonadota</taxon>
        <taxon>Betaproteobacteria</taxon>
        <taxon>Nitrosomonadales</taxon>
        <taxon>Sterolibacteriaceae</taxon>
        <taxon>Methyloversatilis</taxon>
    </lineage>
</organism>
<dbReference type="InterPro" id="IPR013830">
    <property type="entry name" value="SGNH_hydro"/>
</dbReference>
<dbReference type="Pfam" id="PF13472">
    <property type="entry name" value="Lipase_GDSL_2"/>
    <property type="match status" value="1"/>
</dbReference>
<keyword evidence="1" id="KW-0472">Membrane</keyword>
<reference evidence="3 4" key="1">
    <citation type="journal article" date="2011" name="J. Bacteriol.">
        <title>Genome sequence of Methyloversatilis universalis FAM5T, a methylotrophic representative of the order Rhodocyclales.</title>
        <authorList>
            <person name="Kittichotirat W."/>
            <person name="Good N.M."/>
            <person name="Hall R."/>
            <person name="Bringel F."/>
            <person name="Lajus A."/>
            <person name="Medigue C."/>
            <person name="Smalley N.E."/>
            <person name="Beck D."/>
            <person name="Bumgarner R."/>
            <person name="Vuilleumier S."/>
            <person name="Kalyuzhnaya M.G."/>
        </authorList>
    </citation>
    <scope>NUCLEOTIDE SEQUENCE [LARGE SCALE GENOMIC DNA]</scope>
    <source>
        <strain evidence="4">ATCC BAA-1314 / JCM 13912 / FAM5</strain>
    </source>
</reference>
<accession>F5RCH6</accession>
<keyword evidence="1" id="KW-1133">Transmembrane helix</keyword>
<gene>
    <name evidence="3" type="ORF">METUNv1_01980</name>
</gene>
<dbReference type="SUPFAM" id="SSF52266">
    <property type="entry name" value="SGNH hydrolase"/>
    <property type="match status" value="1"/>
</dbReference>
<evidence type="ECO:0000259" key="2">
    <source>
        <dbReference type="Pfam" id="PF13472"/>
    </source>
</evidence>
<feature type="transmembrane region" description="Helical" evidence="1">
    <location>
        <begin position="12"/>
        <end position="34"/>
    </location>
</feature>
<dbReference type="eggNOG" id="ENOG5033P1G">
    <property type="taxonomic scope" value="Bacteria"/>
</dbReference>
<dbReference type="AlphaFoldDB" id="F5RCH6"/>
<keyword evidence="1" id="KW-0812">Transmembrane</keyword>
<dbReference type="STRING" id="1000565.METUNv1_01980"/>
<dbReference type="Gene3D" id="3.40.50.1110">
    <property type="entry name" value="SGNH hydrolase"/>
    <property type="match status" value="1"/>
</dbReference>
<dbReference type="InterPro" id="IPR036514">
    <property type="entry name" value="SGNH_hydro_sf"/>
</dbReference>
<evidence type="ECO:0000256" key="1">
    <source>
        <dbReference type="SAM" id="Phobius"/>
    </source>
</evidence>
<name>F5RCH6_METUF</name>
<evidence type="ECO:0000313" key="4">
    <source>
        <dbReference type="Proteomes" id="UP000005019"/>
    </source>
</evidence>
<dbReference type="RefSeq" id="WP_008061212.1">
    <property type="nucleotide sequence ID" value="NZ_AFHG01000048.1"/>
</dbReference>
<sequence>MSGLRSRLVRWTGYVIFFFITTVLPLNFIVLWFVNQKVLTDASYYVTKTPVFSYLIPDLKRGEREQVLFVGDSHAQGAGDAYRDRVHDYSLAHMYAAAHEATVHMTGKGGYGSLRAARNAIWLDTLFRRSLFLRDMPAIDRAVVLFYEGNDLNNNIHELKEFRDPDSPQALIDRSQPTLRDIVVDGHLAGAQALLYTFNDHTVRPLFDRAAGNDPHTSEDTTHGHVDITVAGETRRVPPMQSAAVELDDAQLDRALKAFEDSVAAVRQHFRPKRLDIVYIPSPLTVYPLQGEVRIQPYHAKMDSVDAARNAERSRVIRSRIAAYAQREGIALIDPTEAMQAAAHQRFLHGPKDSKHPNLDGYRLIFDYWQKQDAAAPAR</sequence>
<proteinExistence type="predicted"/>
<dbReference type="OrthoDB" id="5453155at2"/>